<dbReference type="GO" id="GO:0004708">
    <property type="term" value="F:MAP kinase kinase activity"/>
    <property type="evidence" value="ECO:0007669"/>
    <property type="project" value="UniProtKB-EC"/>
</dbReference>
<gene>
    <name evidence="11" type="ORF">ACHAXA_004626</name>
</gene>
<dbReference type="EMBL" id="JALLPB020000024">
    <property type="protein sequence ID" value="KAL3826308.1"/>
    <property type="molecule type" value="Genomic_DNA"/>
</dbReference>
<keyword evidence="12" id="KW-1185">Reference proteome</keyword>
<dbReference type="InterPro" id="IPR000719">
    <property type="entry name" value="Prot_kinase_dom"/>
</dbReference>
<dbReference type="PROSITE" id="PS50011">
    <property type="entry name" value="PROTEIN_KINASE_DOM"/>
    <property type="match status" value="1"/>
</dbReference>
<evidence type="ECO:0000256" key="6">
    <source>
        <dbReference type="ARBA" id="ARBA00038999"/>
    </source>
</evidence>
<comment type="similarity">
    <text evidence="5">Belongs to the protein kinase superfamily. STE Ser/Thr protein kinase family. MAP kinase kinase subfamily.</text>
</comment>
<keyword evidence="1" id="KW-0808">Transferase</keyword>
<evidence type="ECO:0000256" key="3">
    <source>
        <dbReference type="ARBA" id="ARBA00022777"/>
    </source>
</evidence>
<sequence>MRRRDRGGMFGRGHVLHGVEGEYTDIKPANVLVSSSGQVKLADFGIISQMRPRSEMLDLVDGTIMNRTVVGTTRYMSPERLRGETYTRSSDVWSVGLLLLEVVRGDSPFEDISSVFELVQTLDECPMSEFVPDSTSVGLREILMGCLDHSPNKRIPAATLLSSPWFQFHDINDVVDASSLMMVYLESADTPA</sequence>
<dbReference type="PANTHER" id="PTHR48013">
    <property type="entry name" value="DUAL SPECIFICITY MITOGEN-ACTIVATED PROTEIN KINASE KINASE 5-RELATED"/>
    <property type="match status" value="1"/>
</dbReference>
<evidence type="ECO:0000256" key="1">
    <source>
        <dbReference type="ARBA" id="ARBA00022679"/>
    </source>
</evidence>
<evidence type="ECO:0000256" key="9">
    <source>
        <dbReference type="ARBA" id="ARBA00051693"/>
    </source>
</evidence>
<dbReference type="Proteomes" id="UP001530377">
    <property type="component" value="Unassembled WGS sequence"/>
</dbReference>
<evidence type="ECO:0000256" key="4">
    <source>
        <dbReference type="ARBA" id="ARBA00022840"/>
    </source>
</evidence>
<feature type="domain" description="Protein kinase" evidence="10">
    <location>
        <begin position="1"/>
        <end position="166"/>
    </location>
</feature>
<dbReference type="Gene3D" id="1.10.510.10">
    <property type="entry name" value="Transferase(Phosphotransferase) domain 1"/>
    <property type="match status" value="1"/>
</dbReference>
<dbReference type="SMART" id="SM00220">
    <property type="entry name" value="S_TKc"/>
    <property type="match status" value="1"/>
</dbReference>
<comment type="catalytic activity">
    <reaction evidence="8">
        <text>L-threonyl-[protein] + ATP = O-phospho-L-threonyl-[protein] + ADP + H(+)</text>
        <dbReference type="Rhea" id="RHEA:46608"/>
        <dbReference type="Rhea" id="RHEA-COMP:11060"/>
        <dbReference type="Rhea" id="RHEA-COMP:11605"/>
        <dbReference type="ChEBI" id="CHEBI:15378"/>
        <dbReference type="ChEBI" id="CHEBI:30013"/>
        <dbReference type="ChEBI" id="CHEBI:30616"/>
        <dbReference type="ChEBI" id="CHEBI:61977"/>
        <dbReference type="ChEBI" id="CHEBI:456216"/>
        <dbReference type="EC" id="2.7.12.2"/>
    </reaction>
</comment>
<comment type="catalytic activity">
    <reaction evidence="7">
        <text>L-seryl-[protein] + ATP = O-phospho-L-seryl-[protein] + ADP + H(+)</text>
        <dbReference type="Rhea" id="RHEA:17989"/>
        <dbReference type="Rhea" id="RHEA-COMP:9863"/>
        <dbReference type="Rhea" id="RHEA-COMP:11604"/>
        <dbReference type="ChEBI" id="CHEBI:15378"/>
        <dbReference type="ChEBI" id="CHEBI:29999"/>
        <dbReference type="ChEBI" id="CHEBI:30616"/>
        <dbReference type="ChEBI" id="CHEBI:83421"/>
        <dbReference type="ChEBI" id="CHEBI:456216"/>
        <dbReference type="EC" id="2.7.12.2"/>
    </reaction>
</comment>
<dbReference type="InterPro" id="IPR011009">
    <property type="entry name" value="Kinase-like_dom_sf"/>
</dbReference>
<comment type="catalytic activity">
    <reaction evidence="9">
        <text>L-tyrosyl-[protein] + ATP = O-phospho-L-tyrosyl-[protein] + ADP + H(+)</text>
        <dbReference type="Rhea" id="RHEA:10596"/>
        <dbReference type="Rhea" id="RHEA-COMP:10136"/>
        <dbReference type="Rhea" id="RHEA-COMP:20101"/>
        <dbReference type="ChEBI" id="CHEBI:15378"/>
        <dbReference type="ChEBI" id="CHEBI:30616"/>
        <dbReference type="ChEBI" id="CHEBI:46858"/>
        <dbReference type="ChEBI" id="CHEBI:61978"/>
        <dbReference type="ChEBI" id="CHEBI:456216"/>
        <dbReference type="EC" id="2.7.12.2"/>
    </reaction>
</comment>
<dbReference type="GO" id="GO:0005524">
    <property type="term" value="F:ATP binding"/>
    <property type="evidence" value="ECO:0007669"/>
    <property type="project" value="UniProtKB-KW"/>
</dbReference>
<evidence type="ECO:0000256" key="8">
    <source>
        <dbReference type="ARBA" id="ARBA00049299"/>
    </source>
</evidence>
<evidence type="ECO:0000313" key="11">
    <source>
        <dbReference type="EMBL" id="KAL3826308.1"/>
    </source>
</evidence>
<dbReference type="PANTHER" id="PTHR48013:SF9">
    <property type="entry name" value="DUAL SPECIFICITY MITOGEN-ACTIVATED PROTEIN KINASE KINASE 5"/>
    <property type="match status" value="1"/>
</dbReference>
<name>A0ABD3SPR7_9STRA</name>
<reference evidence="11 12" key="1">
    <citation type="submission" date="2024-10" db="EMBL/GenBank/DDBJ databases">
        <title>Updated reference genomes for cyclostephanoid diatoms.</title>
        <authorList>
            <person name="Roberts W.R."/>
            <person name="Alverson A.J."/>
        </authorList>
    </citation>
    <scope>NUCLEOTIDE SEQUENCE [LARGE SCALE GENOMIC DNA]</scope>
    <source>
        <strain evidence="11 12">AJA228-03</strain>
    </source>
</reference>
<evidence type="ECO:0000313" key="12">
    <source>
        <dbReference type="Proteomes" id="UP001530377"/>
    </source>
</evidence>
<keyword evidence="2" id="KW-0547">Nucleotide-binding</keyword>
<dbReference type="Pfam" id="PF00069">
    <property type="entry name" value="Pkinase"/>
    <property type="match status" value="1"/>
</dbReference>
<evidence type="ECO:0000256" key="5">
    <source>
        <dbReference type="ARBA" id="ARBA00038035"/>
    </source>
</evidence>
<keyword evidence="4" id="KW-0067">ATP-binding</keyword>
<dbReference type="AlphaFoldDB" id="A0ABD3SPR7"/>
<evidence type="ECO:0000259" key="10">
    <source>
        <dbReference type="PROSITE" id="PS50011"/>
    </source>
</evidence>
<dbReference type="SUPFAM" id="SSF56112">
    <property type="entry name" value="Protein kinase-like (PK-like)"/>
    <property type="match status" value="1"/>
</dbReference>
<protein>
    <recommendedName>
        <fullName evidence="6">mitogen-activated protein kinase kinase</fullName>
        <ecNumber evidence="6">2.7.12.2</ecNumber>
    </recommendedName>
</protein>
<proteinExistence type="inferred from homology"/>
<evidence type="ECO:0000256" key="2">
    <source>
        <dbReference type="ARBA" id="ARBA00022741"/>
    </source>
</evidence>
<comment type="caution">
    <text evidence="11">The sequence shown here is derived from an EMBL/GenBank/DDBJ whole genome shotgun (WGS) entry which is preliminary data.</text>
</comment>
<accession>A0ABD3SPR7</accession>
<dbReference type="EC" id="2.7.12.2" evidence="6"/>
<organism evidence="11 12">
    <name type="scientific">Cyclostephanos tholiformis</name>
    <dbReference type="NCBI Taxonomy" id="382380"/>
    <lineage>
        <taxon>Eukaryota</taxon>
        <taxon>Sar</taxon>
        <taxon>Stramenopiles</taxon>
        <taxon>Ochrophyta</taxon>
        <taxon>Bacillariophyta</taxon>
        <taxon>Coscinodiscophyceae</taxon>
        <taxon>Thalassiosirophycidae</taxon>
        <taxon>Stephanodiscales</taxon>
        <taxon>Stephanodiscaceae</taxon>
        <taxon>Cyclostephanos</taxon>
    </lineage>
</organism>
<evidence type="ECO:0000256" key="7">
    <source>
        <dbReference type="ARBA" id="ARBA00049014"/>
    </source>
</evidence>
<keyword evidence="3" id="KW-0418">Kinase</keyword>